<gene>
    <name evidence="2" type="ORF">I6I98_17565</name>
</gene>
<evidence type="ECO:0000313" key="3">
    <source>
        <dbReference type="Proteomes" id="UP000595498"/>
    </source>
</evidence>
<evidence type="ECO:0008006" key="4">
    <source>
        <dbReference type="Google" id="ProtNLM"/>
    </source>
</evidence>
<proteinExistence type="predicted"/>
<feature type="signal peptide" evidence="1">
    <location>
        <begin position="1"/>
        <end position="25"/>
    </location>
</feature>
<keyword evidence="3" id="KW-1185">Reference proteome</keyword>
<dbReference type="Proteomes" id="UP000595498">
    <property type="component" value="Chromosome"/>
</dbReference>
<reference evidence="2 3" key="1">
    <citation type="submission" date="2021-01" db="EMBL/GenBank/DDBJ databases">
        <title>FDA dAtabase for Regulatory Grade micrObial Sequences (FDA-ARGOS): Supporting development and validation of Infectious Disease Dx tests.</title>
        <authorList>
            <person name="Sproer C."/>
            <person name="Gronow S."/>
            <person name="Severitt S."/>
            <person name="Schroder I."/>
            <person name="Tallon L."/>
            <person name="Sadzewicz L."/>
            <person name="Zhao X."/>
            <person name="Boylan J."/>
            <person name="Ott S."/>
            <person name="Bowen H."/>
            <person name="Vavikolanu K."/>
            <person name="Mehta A."/>
            <person name="Aluvathingal J."/>
            <person name="Nadendla S."/>
            <person name="Lowell S."/>
            <person name="Myers T."/>
            <person name="Yan Y."/>
            <person name="Sichtig H."/>
        </authorList>
    </citation>
    <scope>NUCLEOTIDE SEQUENCE [LARGE SCALE GENOMIC DNA]</scope>
    <source>
        <strain evidence="2 3">FDAARGOS_1141</strain>
    </source>
</reference>
<keyword evidence="1" id="KW-0732">Signal</keyword>
<dbReference type="EMBL" id="CP068224">
    <property type="protein sequence ID" value="QQT52069.1"/>
    <property type="molecule type" value="Genomic_DNA"/>
</dbReference>
<protein>
    <recommendedName>
        <fullName evidence="4">Lipoprotein</fullName>
    </recommendedName>
</protein>
<sequence>MNSDKKNMKAFYCILLLLIVSCTYRSDPNSCEETKQYAESFEANVVLLKKPKIKYQDFILVGVDPTTKRDTVQLLPGRWFYNIKPFCDVGDTIVKRKGVPIIEVHKTKKMFDTTRIDIELNCNGFLINGKTIKQWNEFEESYGNKLNRSYNSR</sequence>
<feature type="chain" id="PRO_5047191614" description="Lipoprotein" evidence="1">
    <location>
        <begin position="26"/>
        <end position="153"/>
    </location>
</feature>
<organism evidence="2 3">
    <name type="scientific">Sphingobacterium multivorum</name>
    <dbReference type="NCBI Taxonomy" id="28454"/>
    <lineage>
        <taxon>Bacteria</taxon>
        <taxon>Pseudomonadati</taxon>
        <taxon>Bacteroidota</taxon>
        <taxon>Sphingobacteriia</taxon>
        <taxon>Sphingobacteriales</taxon>
        <taxon>Sphingobacteriaceae</taxon>
        <taxon>Sphingobacterium</taxon>
    </lineage>
</organism>
<evidence type="ECO:0000256" key="1">
    <source>
        <dbReference type="SAM" id="SignalP"/>
    </source>
</evidence>
<name>A0ABX7CIZ9_SPHMU</name>
<evidence type="ECO:0000313" key="2">
    <source>
        <dbReference type="EMBL" id="QQT52069.1"/>
    </source>
</evidence>
<accession>A0ABX7CIZ9</accession>
<dbReference type="PROSITE" id="PS51257">
    <property type="entry name" value="PROKAR_LIPOPROTEIN"/>
    <property type="match status" value="1"/>
</dbReference>